<dbReference type="GO" id="GO:0017147">
    <property type="term" value="F:Wnt-protein binding"/>
    <property type="evidence" value="ECO:0007669"/>
    <property type="project" value="TreeGrafter"/>
</dbReference>
<feature type="repeat" description="LDL-receptor class B" evidence="13">
    <location>
        <begin position="1089"/>
        <end position="1131"/>
    </location>
</feature>
<evidence type="ECO:0000256" key="2">
    <source>
        <dbReference type="ARBA" id="ARBA00022525"/>
    </source>
</evidence>
<dbReference type="GO" id="GO:0005509">
    <property type="term" value="F:calcium ion binding"/>
    <property type="evidence" value="ECO:0007669"/>
    <property type="project" value="InterPro"/>
</dbReference>
<feature type="domain" description="EGF-like" evidence="15">
    <location>
        <begin position="742"/>
        <end position="781"/>
    </location>
</feature>
<evidence type="ECO:0000256" key="5">
    <source>
        <dbReference type="ARBA" id="ARBA00022729"/>
    </source>
</evidence>
<organism evidence="18 20">
    <name type="scientific">Biomphalaria glabrata</name>
    <name type="common">Bloodfluke planorb</name>
    <name type="synonym">Freshwater snail</name>
    <dbReference type="NCBI Taxonomy" id="6526"/>
    <lineage>
        <taxon>Eukaryota</taxon>
        <taxon>Metazoa</taxon>
        <taxon>Spiralia</taxon>
        <taxon>Lophotrochozoa</taxon>
        <taxon>Mollusca</taxon>
        <taxon>Gastropoda</taxon>
        <taxon>Heterobranchia</taxon>
        <taxon>Euthyneura</taxon>
        <taxon>Panpulmonata</taxon>
        <taxon>Hygrophila</taxon>
        <taxon>Lymnaeoidea</taxon>
        <taxon>Planorbidae</taxon>
        <taxon>Biomphalaria</taxon>
    </lineage>
</organism>
<dbReference type="Proteomes" id="UP001165740">
    <property type="component" value="Chromosome 3"/>
</dbReference>
<feature type="disulfide bond" evidence="12">
    <location>
        <begin position="669"/>
        <end position="686"/>
    </location>
</feature>
<evidence type="ECO:0000256" key="9">
    <source>
        <dbReference type="ARBA" id="ARBA00022889"/>
    </source>
</evidence>
<feature type="domain" description="EGF-like" evidence="15">
    <location>
        <begin position="955"/>
        <end position="996"/>
    </location>
</feature>
<dbReference type="SMART" id="SM00682">
    <property type="entry name" value="G2F"/>
    <property type="match status" value="1"/>
</dbReference>
<evidence type="ECO:0000313" key="20">
    <source>
        <dbReference type="RefSeq" id="XP_055879308.1"/>
    </source>
</evidence>
<keyword evidence="4 12" id="KW-0245">EGF-like domain</keyword>
<dbReference type="InterPro" id="IPR009017">
    <property type="entry name" value="GFP"/>
</dbReference>
<dbReference type="InterPro" id="IPR000033">
    <property type="entry name" value="LDLR_classB_rpt"/>
</dbReference>
<evidence type="ECO:0000256" key="14">
    <source>
        <dbReference type="SAM" id="SignalP"/>
    </source>
</evidence>
<keyword evidence="3" id="KW-0272">Extracellular matrix</keyword>
<feature type="disulfide bond" evidence="12">
    <location>
        <begin position="746"/>
        <end position="756"/>
    </location>
</feature>
<dbReference type="PROSITE" id="PS01186">
    <property type="entry name" value="EGF_2"/>
    <property type="match status" value="7"/>
</dbReference>
<keyword evidence="11" id="KW-0325">Glycoprotein</keyword>
<protein>
    <submittedName>
        <fullName evidence="19 20">Nidogen-2-like</fullName>
    </submittedName>
</protein>
<dbReference type="InterPro" id="IPR011042">
    <property type="entry name" value="6-blade_b-propeller_TolB-like"/>
</dbReference>
<proteinExistence type="predicted"/>
<dbReference type="InterPro" id="IPR001881">
    <property type="entry name" value="EGF-like_Ca-bd_dom"/>
</dbReference>
<dbReference type="PANTHER" id="PTHR46513">
    <property type="entry name" value="VITELLOGENIN RECEPTOR-LIKE PROTEIN-RELATED-RELATED"/>
    <property type="match status" value="1"/>
</dbReference>
<evidence type="ECO:0000256" key="1">
    <source>
        <dbReference type="ARBA" id="ARBA00004302"/>
    </source>
</evidence>
<dbReference type="GO" id="GO:0060070">
    <property type="term" value="P:canonical Wnt signaling pathway"/>
    <property type="evidence" value="ECO:0007669"/>
    <property type="project" value="TreeGrafter"/>
</dbReference>
<dbReference type="GeneID" id="106073348"/>
<accession>A0A9W2ZWI0</accession>
<dbReference type="Pfam" id="PF12662">
    <property type="entry name" value="cEGF"/>
    <property type="match status" value="1"/>
</dbReference>
<feature type="domain" description="EGF-like" evidence="15">
    <location>
        <begin position="824"/>
        <end position="863"/>
    </location>
</feature>
<dbReference type="SUPFAM" id="SSF57184">
    <property type="entry name" value="Growth factor receptor domain"/>
    <property type="match status" value="1"/>
</dbReference>
<dbReference type="InterPro" id="IPR000152">
    <property type="entry name" value="EGF-type_Asp/Asn_hydroxyl_site"/>
</dbReference>
<feature type="domain" description="Nidogen G2 beta-barrel" evidence="16">
    <location>
        <begin position="320"/>
        <end position="544"/>
    </location>
</feature>
<dbReference type="RefSeq" id="XP_055879307.1">
    <property type="nucleotide sequence ID" value="XM_056023332.1"/>
</dbReference>
<dbReference type="GO" id="GO:0005886">
    <property type="term" value="C:plasma membrane"/>
    <property type="evidence" value="ECO:0007669"/>
    <property type="project" value="TreeGrafter"/>
</dbReference>
<feature type="chain" id="PRO_5044702688" evidence="14">
    <location>
        <begin position="27"/>
        <end position="1303"/>
    </location>
</feature>
<dbReference type="PROSITE" id="PS01187">
    <property type="entry name" value="EGF_CA"/>
    <property type="match status" value="1"/>
</dbReference>
<dbReference type="InterPro" id="IPR006605">
    <property type="entry name" value="G2_nidogen/fibulin_G2F"/>
</dbReference>
<evidence type="ECO:0000256" key="4">
    <source>
        <dbReference type="ARBA" id="ARBA00022536"/>
    </source>
</evidence>
<dbReference type="InterPro" id="IPR000742">
    <property type="entry name" value="EGF"/>
</dbReference>
<dbReference type="SMART" id="SM00179">
    <property type="entry name" value="EGF_CA"/>
    <property type="match status" value="5"/>
</dbReference>
<keyword evidence="18" id="KW-1185">Reference proteome</keyword>
<name>A0A9W2ZWI0_BIOGL</name>
<dbReference type="InterPro" id="IPR026823">
    <property type="entry name" value="cEGF"/>
</dbReference>
<dbReference type="CDD" id="cd00053">
    <property type="entry name" value="EGF"/>
    <property type="match status" value="1"/>
</dbReference>
<evidence type="ECO:0000256" key="6">
    <source>
        <dbReference type="ARBA" id="ARBA00022737"/>
    </source>
</evidence>
<dbReference type="PROSITE" id="PS50993">
    <property type="entry name" value="NIDOGEN_G2"/>
    <property type="match status" value="1"/>
</dbReference>
<dbReference type="Gene3D" id="2.90.20.10">
    <property type="entry name" value="Plasmodium vivax P25 domain"/>
    <property type="match status" value="1"/>
</dbReference>
<dbReference type="CDD" id="cd00054">
    <property type="entry name" value="EGF_CA"/>
    <property type="match status" value="1"/>
</dbReference>
<evidence type="ECO:0000259" key="15">
    <source>
        <dbReference type="PROSITE" id="PS50026"/>
    </source>
</evidence>
<dbReference type="Pfam" id="PF12947">
    <property type="entry name" value="EGF_3"/>
    <property type="match status" value="2"/>
</dbReference>
<keyword evidence="7" id="KW-0106">Calcium</keyword>
<dbReference type="PROSITE" id="PS51220">
    <property type="entry name" value="NIDO"/>
    <property type="match status" value="1"/>
</dbReference>
<evidence type="ECO:0000313" key="19">
    <source>
        <dbReference type="RefSeq" id="XP_055879307.1"/>
    </source>
</evidence>
<dbReference type="PANTHER" id="PTHR46513:SF13">
    <property type="entry name" value="EGF-LIKE DOMAIN-CONTAINING PROTEIN"/>
    <property type="match status" value="1"/>
</dbReference>
<dbReference type="SMART" id="SM00135">
    <property type="entry name" value="LY"/>
    <property type="match status" value="5"/>
</dbReference>
<evidence type="ECO:0000313" key="21">
    <source>
        <dbReference type="RefSeq" id="XP_055879309.1"/>
    </source>
</evidence>
<feature type="repeat" description="LDL-receptor class B" evidence="13">
    <location>
        <begin position="1047"/>
        <end position="1088"/>
    </location>
</feature>
<dbReference type="Pfam" id="PF07474">
    <property type="entry name" value="G2F"/>
    <property type="match status" value="1"/>
</dbReference>
<evidence type="ECO:0000256" key="13">
    <source>
        <dbReference type="PROSITE-ProRule" id="PRU00461"/>
    </source>
</evidence>
<comment type="caution">
    <text evidence="12">Lacks conserved residue(s) required for the propagation of feature annotation.</text>
</comment>
<dbReference type="GO" id="GO:0005604">
    <property type="term" value="C:basement membrane"/>
    <property type="evidence" value="ECO:0007669"/>
    <property type="project" value="UniProtKB-SubCell"/>
</dbReference>
<dbReference type="PROSITE" id="PS00010">
    <property type="entry name" value="ASX_HYDROXYL"/>
    <property type="match status" value="1"/>
</dbReference>
<evidence type="ECO:0000256" key="12">
    <source>
        <dbReference type="PROSITE-ProRule" id="PRU00076"/>
    </source>
</evidence>
<keyword evidence="6" id="KW-0677">Repeat</keyword>
<dbReference type="SMART" id="SM00539">
    <property type="entry name" value="NIDO"/>
    <property type="match status" value="1"/>
</dbReference>
<reference evidence="19 20" key="1">
    <citation type="submission" date="2025-04" db="UniProtKB">
        <authorList>
            <consortium name="RefSeq"/>
        </authorList>
    </citation>
    <scope>IDENTIFICATION</scope>
</reference>
<feature type="domain" description="NIDO" evidence="17">
    <location>
        <begin position="103"/>
        <end position="253"/>
    </location>
</feature>
<evidence type="ECO:0000256" key="10">
    <source>
        <dbReference type="ARBA" id="ARBA00023157"/>
    </source>
</evidence>
<keyword evidence="5 14" id="KW-0732">Signal</keyword>
<dbReference type="InterPro" id="IPR003886">
    <property type="entry name" value="NIDO_dom"/>
</dbReference>
<dbReference type="OMA" id="PGTGNQF"/>
<feature type="domain" description="EGF-like" evidence="15">
    <location>
        <begin position="580"/>
        <end position="618"/>
    </location>
</feature>
<dbReference type="OrthoDB" id="6375837at2759"/>
<evidence type="ECO:0000256" key="11">
    <source>
        <dbReference type="ARBA" id="ARBA00023180"/>
    </source>
</evidence>
<evidence type="ECO:0000259" key="16">
    <source>
        <dbReference type="PROSITE" id="PS50993"/>
    </source>
</evidence>
<evidence type="ECO:0000259" key="17">
    <source>
        <dbReference type="PROSITE" id="PS51220"/>
    </source>
</evidence>
<dbReference type="RefSeq" id="XP_055879309.1">
    <property type="nucleotide sequence ID" value="XM_056023334.1"/>
</dbReference>
<keyword evidence="9" id="KW-0130">Cell adhesion</keyword>
<dbReference type="PROSITE" id="PS51120">
    <property type="entry name" value="LDLRB"/>
    <property type="match status" value="3"/>
</dbReference>
<dbReference type="FunFam" id="2.120.10.30:FF:000241">
    <property type="entry name" value="Low-density lipoprotein receptor-related protein 6"/>
    <property type="match status" value="1"/>
</dbReference>
<dbReference type="Gene3D" id="2.10.25.10">
    <property type="entry name" value="Laminin"/>
    <property type="match status" value="7"/>
</dbReference>
<feature type="domain" description="EGF-like" evidence="15">
    <location>
        <begin position="659"/>
        <end position="700"/>
    </location>
</feature>
<feature type="repeat" description="LDL-receptor class B" evidence="13">
    <location>
        <begin position="1132"/>
        <end position="1176"/>
    </location>
</feature>
<keyword evidence="10 12" id="KW-1015">Disulfide bond</keyword>
<dbReference type="SUPFAM" id="SSF54511">
    <property type="entry name" value="GFP-like"/>
    <property type="match status" value="1"/>
</dbReference>
<feature type="domain" description="EGF-like" evidence="15">
    <location>
        <begin position="539"/>
        <end position="579"/>
    </location>
</feature>
<dbReference type="Gene3D" id="2.40.155.10">
    <property type="entry name" value="Green fluorescent protein"/>
    <property type="match status" value="1"/>
</dbReference>
<dbReference type="Pfam" id="PF06119">
    <property type="entry name" value="NIDO"/>
    <property type="match status" value="1"/>
</dbReference>
<gene>
    <name evidence="19 20 21" type="primary">LOC106073348</name>
</gene>
<dbReference type="Pfam" id="PF00058">
    <property type="entry name" value="Ldl_recept_b"/>
    <property type="match status" value="3"/>
</dbReference>
<dbReference type="InterPro" id="IPR050778">
    <property type="entry name" value="Cueball_EGF_LRP_Nidogen"/>
</dbReference>
<dbReference type="FunFam" id="2.10.25.10:FF:000038">
    <property type="entry name" value="Fibrillin 2"/>
    <property type="match status" value="1"/>
</dbReference>
<feature type="signal peptide" evidence="14">
    <location>
        <begin position="1"/>
        <end position="26"/>
    </location>
</feature>
<feature type="domain" description="EGF-like" evidence="15">
    <location>
        <begin position="910"/>
        <end position="950"/>
    </location>
</feature>
<dbReference type="SUPFAM" id="SSF57196">
    <property type="entry name" value="EGF/Laminin"/>
    <property type="match status" value="2"/>
</dbReference>
<dbReference type="Gene3D" id="2.120.10.30">
    <property type="entry name" value="TolB, C-terminal domain"/>
    <property type="match status" value="1"/>
</dbReference>
<dbReference type="SMART" id="SM00181">
    <property type="entry name" value="EGF"/>
    <property type="match status" value="13"/>
</dbReference>
<evidence type="ECO:0000256" key="7">
    <source>
        <dbReference type="ARBA" id="ARBA00022837"/>
    </source>
</evidence>
<evidence type="ECO:0000313" key="18">
    <source>
        <dbReference type="Proteomes" id="UP001165740"/>
    </source>
</evidence>
<keyword evidence="2" id="KW-0964">Secreted</keyword>
<feature type="domain" description="EGF-like" evidence="15">
    <location>
        <begin position="868"/>
        <end position="907"/>
    </location>
</feature>
<keyword evidence="8" id="KW-0084">Basement membrane</keyword>
<dbReference type="GO" id="GO:0042813">
    <property type="term" value="F:Wnt receptor activity"/>
    <property type="evidence" value="ECO:0007669"/>
    <property type="project" value="TreeGrafter"/>
</dbReference>
<dbReference type="PROSITE" id="PS50026">
    <property type="entry name" value="EGF_3"/>
    <property type="match status" value="8"/>
</dbReference>
<sequence length="1303" mass="144663">MLALPNTVATLTLILALGHLVADVNSVSLDLFYPFGDRVDDLNVEPGDDLATEEISLEESIVLYNSSYKSIYINTNGHVTFEAGLPVYQADRTLPLGHRMIAIFLADVDTTTIGRIYYRSTNDSALIERATADVQTYFSGFESFTPTYLFIVTWYQVGGYKLQSEKTNTFQLVLVTDGKESFAFFHYLENGIAWTKGQGKYQPGQSDVPPQAGFDDGEGSNFYTLPGSGETAAFISGSNVNIPGLWMYHIGNTGIDNVKPADQNTGDVIVFNVDAQDRGCFQKVRGCHEHAQCVEFDRGPCCVCLQPFYGNGISCVRRDDPARFNGIVTGTVNGIKLNASRLHSFVTQEGRAYTAISGVSPDLGSAFGTLTSIGGIFAWLFAVPINPKAMNGYTLTGGRFNRTARVTFQRVDGQDYVLRIYQEFFSNVSENHIRVDTKLEGKIPQFPERSEITADDYRENFKKTAPGTIKSFVSRNYKVNGLSSRYTWENTITYEECEKGDEDEIGVYPVQVSRHFIKYNATERVIRFVMSSQVGYTAGFDPCSNGSVSCVANSYCEADGDSYKCVCRAGFIASGQTCEDIDECELNACHENARCYNRPGSYECRCDEGYVGDGRTCVAKAQVCGQNVCDRNARCATDSENKRKCLCNPGFHGNGLTCSTDSCKEADICGDNARCVYDEFLQNYECECLDEFSGDGFTCQPYLDSGCRDCSRFASCQYDPERKTQRCQCNEGYTGNGKDCTLIDNCENCHPHYGRCAFNFETNDYECTCIRGYRGDGKKCERRDCREDVGMCDPVGGLCWLDEKRNFSFCRCNHGYRGDGFNCTPVGCDVQKNCHQDAECVFDGRYHTCKCNEGFVGDGRRCRVVESQPADCSVLNDCHGNARCVPHETGYGCRCNPGYEGDGKSCTPRVRVPCNEINNCDRFAECIQDEDNPASFKCSCTRGYEGDGFTCVRKAIKDCRSDRRMCSAEAECVQGAEDAYVCVCKTGYRGDGAVCSPVLREGNYLIYAQGQTVMRISAEERPRDYGQQLVNIPGMLAVGVDEDCRDGHLYWTDAAHGIIRRSQLNGSNVEVIVTGLKSPEGIAVDFAARNIFFTDSELDKLFVSRLDGTYVKTLVSTDMVNPRAIVLDLTRGVLYWTDWNRNKPQIEKMNMDGSNRRVLVRDDLQLPNGLSFDSYSQTLCWGDAGTQTIECIRSDGVDRRVVYAKASYPFDLTFLNNVIYWTDWQRKDIANINQRGGEPNKPLKLAFGGNGRTYGITAVIDKCPPARSSCGGNHGCRYLCLASESRARTCGCPDGVDPRLCEQ</sequence>
<evidence type="ECO:0000256" key="3">
    <source>
        <dbReference type="ARBA" id="ARBA00022530"/>
    </source>
</evidence>
<dbReference type="InterPro" id="IPR024731">
    <property type="entry name" value="NELL2-like_EGF"/>
</dbReference>
<dbReference type="RefSeq" id="XP_055879308.1">
    <property type="nucleotide sequence ID" value="XM_056023333.1"/>
</dbReference>
<evidence type="ECO:0000256" key="8">
    <source>
        <dbReference type="ARBA" id="ARBA00022869"/>
    </source>
</evidence>
<dbReference type="InterPro" id="IPR018097">
    <property type="entry name" value="EGF_Ca-bd_CS"/>
</dbReference>
<dbReference type="InterPro" id="IPR009030">
    <property type="entry name" value="Growth_fac_rcpt_cys_sf"/>
</dbReference>
<dbReference type="SUPFAM" id="SSF63825">
    <property type="entry name" value="YWTD domain"/>
    <property type="match status" value="1"/>
</dbReference>
<comment type="subcellular location">
    <subcellularLocation>
        <location evidence="1">Secreted</location>
        <location evidence="1">Extracellular space</location>
        <location evidence="1">Extracellular matrix</location>
        <location evidence="1">Basement membrane</location>
    </subcellularLocation>
</comment>
<dbReference type="GO" id="GO:0007160">
    <property type="term" value="P:cell-matrix adhesion"/>
    <property type="evidence" value="ECO:0007669"/>
    <property type="project" value="InterPro"/>
</dbReference>